<evidence type="ECO:0000256" key="5">
    <source>
        <dbReference type="ARBA" id="ARBA00023136"/>
    </source>
</evidence>
<keyword evidence="9" id="KW-1185">Reference proteome</keyword>
<dbReference type="PANTHER" id="PTHR24269:SF16">
    <property type="entry name" value="PROTEIN SLG1"/>
    <property type="match status" value="1"/>
</dbReference>
<dbReference type="PANTHER" id="PTHR24269">
    <property type="entry name" value="KREMEN PROTEIN"/>
    <property type="match status" value="1"/>
</dbReference>
<reference evidence="8" key="1">
    <citation type="submission" date="2020-11" db="EMBL/GenBank/DDBJ databases">
        <authorList>
            <consortium name="DOE Joint Genome Institute"/>
            <person name="Ahrendt S."/>
            <person name="Riley R."/>
            <person name="Andreopoulos W."/>
            <person name="Labutti K."/>
            <person name="Pangilinan J."/>
            <person name="Ruiz-Duenas F.J."/>
            <person name="Barrasa J.M."/>
            <person name="Sanchez-Garcia M."/>
            <person name="Camarero S."/>
            <person name="Miyauchi S."/>
            <person name="Serrano A."/>
            <person name="Linde D."/>
            <person name="Babiker R."/>
            <person name="Drula E."/>
            <person name="Ayuso-Fernandez I."/>
            <person name="Pacheco R."/>
            <person name="Padilla G."/>
            <person name="Ferreira P."/>
            <person name="Barriuso J."/>
            <person name="Kellner H."/>
            <person name="Castanera R."/>
            <person name="Alfaro M."/>
            <person name="Ramirez L."/>
            <person name="Pisabarro A.G."/>
            <person name="Kuo A."/>
            <person name="Tritt A."/>
            <person name="Lipzen A."/>
            <person name="He G."/>
            <person name="Yan M."/>
            <person name="Ng V."/>
            <person name="Cullen D."/>
            <person name="Martin F."/>
            <person name="Rosso M.-N."/>
            <person name="Henrissat B."/>
            <person name="Hibbett D."/>
            <person name="Martinez A.T."/>
            <person name="Grigoriev I.V."/>
        </authorList>
    </citation>
    <scope>NUCLEOTIDE SEQUENCE</scope>
    <source>
        <strain evidence="8">CIRM-BRFM 674</strain>
    </source>
</reference>
<keyword evidence="5" id="KW-0472">Membrane</keyword>
<accession>A0A9P5YNH4</accession>
<organism evidence="8 9">
    <name type="scientific">Pholiota conissans</name>
    <dbReference type="NCBI Taxonomy" id="109636"/>
    <lineage>
        <taxon>Eukaryota</taxon>
        <taxon>Fungi</taxon>
        <taxon>Dikarya</taxon>
        <taxon>Basidiomycota</taxon>
        <taxon>Agaricomycotina</taxon>
        <taxon>Agaricomycetes</taxon>
        <taxon>Agaricomycetidae</taxon>
        <taxon>Agaricales</taxon>
        <taxon>Agaricineae</taxon>
        <taxon>Strophariaceae</taxon>
        <taxon>Pholiota</taxon>
    </lineage>
</organism>
<proteinExistence type="predicted"/>
<keyword evidence="3" id="KW-0732">Signal</keyword>
<evidence type="ECO:0000259" key="7">
    <source>
        <dbReference type="PROSITE" id="PS51212"/>
    </source>
</evidence>
<dbReference type="GO" id="GO:0005886">
    <property type="term" value="C:plasma membrane"/>
    <property type="evidence" value="ECO:0007669"/>
    <property type="project" value="TreeGrafter"/>
</dbReference>
<dbReference type="PROSITE" id="PS51212">
    <property type="entry name" value="WSC"/>
    <property type="match status" value="1"/>
</dbReference>
<feature type="domain" description="WSC" evidence="7">
    <location>
        <begin position="25"/>
        <end position="116"/>
    </location>
</feature>
<comment type="subcellular location">
    <subcellularLocation>
        <location evidence="1">Membrane</location>
        <topology evidence="1">Single-pass membrane protein</topology>
    </subcellularLocation>
</comment>
<keyword evidence="2" id="KW-0812">Transmembrane</keyword>
<evidence type="ECO:0000256" key="6">
    <source>
        <dbReference type="ARBA" id="ARBA00023180"/>
    </source>
</evidence>
<evidence type="ECO:0000256" key="4">
    <source>
        <dbReference type="ARBA" id="ARBA00022989"/>
    </source>
</evidence>
<evidence type="ECO:0000313" key="8">
    <source>
        <dbReference type="EMBL" id="KAF9473028.1"/>
    </source>
</evidence>
<protein>
    <recommendedName>
        <fullName evidence="7">WSC domain-containing protein</fullName>
    </recommendedName>
</protein>
<name>A0A9P5YNH4_9AGAR</name>
<sequence>MKFTNAVYNALCALSVCRGYGHGGTYTSHGCFSDSADHPGLTASKLLNQTKFTTDQCFDFCGAHLYSGLENGRDCYCGDIIEGDSMPISPDACNVLCTGENVECGGVNAIQIFELSDYTPPLPPVLWTPIGCYTTGSYFSATSMALDSCEGFCDAGGFTYAGLEDGTCSGDPDNTCGGSETIEIFEKVKQ</sequence>
<dbReference type="InterPro" id="IPR002889">
    <property type="entry name" value="WSC_carb-bd"/>
</dbReference>
<dbReference type="EMBL" id="MU155476">
    <property type="protein sequence ID" value="KAF9473028.1"/>
    <property type="molecule type" value="Genomic_DNA"/>
</dbReference>
<keyword evidence="6" id="KW-0325">Glycoprotein</keyword>
<dbReference type="InterPro" id="IPR051836">
    <property type="entry name" value="Kremen_rcpt"/>
</dbReference>
<evidence type="ECO:0000256" key="2">
    <source>
        <dbReference type="ARBA" id="ARBA00022692"/>
    </source>
</evidence>
<dbReference type="AlphaFoldDB" id="A0A9P5YNH4"/>
<gene>
    <name evidence="8" type="ORF">BDN70DRAFT_900093</name>
</gene>
<keyword evidence="4" id="KW-1133">Transmembrane helix</keyword>
<evidence type="ECO:0000256" key="1">
    <source>
        <dbReference type="ARBA" id="ARBA00004167"/>
    </source>
</evidence>
<dbReference type="SMART" id="SM00321">
    <property type="entry name" value="WSC"/>
    <property type="match status" value="1"/>
</dbReference>
<evidence type="ECO:0000313" key="9">
    <source>
        <dbReference type="Proteomes" id="UP000807469"/>
    </source>
</evidence>
<comment type="caution">
    <text evidence="8">The sequence shown here is derived from an EMBL/GenBank/DDBJ whole genome shotgun (WGS) entry which is preliminary data.</text>
</comment>
<evidence type="ECO:0000256" key="3">
    <source>
        <dbReference type="ARBA" id="ARBA00022729"/>
    </source>
</evidence>
<dbReference type="Pfam" id="PF01822">
    <property type="entry name" value="WSC"/>
    <property type="match status" value="1"/>
</dbReference>
<dbReference type="OrthoDB" id="5985073at2759"/>
<dbReference type="Proteomes" id="UP000807469">
    <property type="component" value="Unassembled WGS sequence"/>
</dbReference>